<dbReference type="Proteomes" id="UP000290572">
    <property type="component" value="Unassembled WGS sequence"/>
</dbReference>
<proteinExistence type="predicted"/>
<sequence length="187" mass="20535">MKKIRRRRLNETLIGRQDSSPSTAGQKHVSLADVANDKRSHGGTQTKTAAAEVGESPLVLSCGVQRRYLQKKAALSHSCPPRYRRNASRNNCTMPSAAQTPGSCYLLQKNTKTKPFTSADGNRTILPSSDPRPPKSEAPEERLIFRKLSAAHKHPYNTIEILTANNGARPKPRLTPTESRSGEPQAI</sequence>
<reference evidence="2 3" key="1">
    <citation type="submission" date="2018-03" db="EMBL/GenBank/DDBJ databases">
        <title>Draft genome sequence of Rohu Carp (Labeo rohita).</title>
        <authorList>
            <person name="Das P."/>
            <person name="Kushwaha B."/>
            <person name="Joshi C.G."/>
            <person name="Kumar D."/>
            <person name="Nagpure N.S."/>
            <person name="Sahoo L."/>
            <person name="Das S.P."/>
            <person name="Bit A."/>
            <person name="Patnaik S."/>
            <person name="Meher P.K."/>
            <person name="Jayasankar P."/>
            <person name="Koringa P.G."/>
            <person name="Patel N.V."/>
            <person name="Hinsu A.T."/>
            <person name="Kumar R."/>
            <person name="Pandey M."/>
            <person name="Agarwal S."/>
            <person name="Srivastava S."/>
            <person name="Singh M."/>
            <person name="Iquebal M.A."/>
            <person name="Jaiswal S."/>
            <person name="Angadi U.B."/>
            <person name="Kumar N."/>
            <person name="Raza M."/>
            <person name="Shah T.M."/>
            <person name="Rai A."/>
            <person name="Jena J.K."/>
        </authorList>
    </citation>
    <scope>NUCLEOTIDE SEQUENCE [LARGE SCALE GENOMIC DNA]</scope>
    <source>
        <strain evidence="2">DASCIFA01</strain>
        <tissue evidence="2">Testis</tissue>
    </source>
</reference>
<feature type="region of interest" description="Disordered" evidence="1">
    <location>
        <begin position="113"/>
        <end position="138"/>
    </location>
</feature>
<evidence type="ECO:0000313" key="2">
    <source>
        <dbReference type="EMBL" id="RXN18843.1"/>
    </source>
</evidence>
<accession>A0A498MG91</accession>
<feature type="compositionally biased region" description="Polar residues" evidence="1">
    <location>
        <begin position="113"/>
        <end position="127"/>
    </location>
</feature>
<comment type="caution">
    <text evidence="2">The sequence shown here is derived from an EMBL/GenBank/DDBJ whole genome shotgun (WGS) entry which is preliminary data.</text>
</comment>
<protein>
    <submittedName>
        <fullName evidence="2">Uncharacterized protein</fullName>
    </submittedName>
</protein>
<evidence type="ECO:0000313" key="3">
    <source>
        <dbReference type="Proteomes" id="UP000290572"/>
    </source>
</evidence>
<evidence type="ECO:0000256" key="1">
    <source>
        <dbReference type="SAM" id="MobiDB-lite"/>
    </source>
</evidence>
<feature type="region of interest" description="Disordered" evidence="1">
    <location>
        <begin position="163"/>
        <end position="187"/>
    </location>
</feature>
<organism evidence="2 3">
    <name type="scientific">Labeo rohita</name>
    <name type="common">Indian major carp</name>
    <name type="synonym">Cyprinus rohita</name>
    <dbReference type="NCBI Taxonomy" id="84645"/>
    <lineage>
        <taxon>Eukaryota</taxon>
        <taxon>Metazoa</taxon>
        <taxon>Chordata</taxon>
        <taxon>Craniata</taxon>
        <taxon>Vertebrata</taxon>
        <taxon>Euteleostomi</taxon>
        <taxon>Actinopterygii</taxon>
        <taxon>Neopterygii</taxon>
        <taxon>Teleostei</taxon>
        <taxon>Ostariophysi</taxon>
        <taxon>Cypriniformes</taxon>
        <taxon>Cyprinidae</taxon>
        <taxon>Labeoninae</taxon>
        <taxon>Labeonini</taxon>
        <taxon>Labeo</taxon>
    </lineage>
</organism>
<dbReference type="AlphaFoldDB" id="A0A498MG91"/>
<dbReference type="EMBL" id="QBIY01012698">
    <property type="protein sequence ID" value="RXN18843.1"/>
    <property type="molecule type" value="Genomic_DNA"/>
</dbReference>
<name>A0A498MG91_LABRO</name>
<gene>
    <name evidence="2" type="ORF">ROHU_025983</name>
</gene>
<keyword evidence="3" id="KW-1185">Reference proteome</keyword>
<feature type="region of interest" description="Disordered" evidence="1">
    <location>
        <begin position="1"/>
        <end position="50"/>
    </location>
</feature>